<dbReference type="EMBL" id="PKHA01000009">
    <property type="protein sequence ID" value="PKY98268.1"/>
    <property type="molecule type" value="Genomic_DNA"/>
</dbReference>
<comment type="similarity">
    <text evidence="5">Belongs to the glycosyl hydrolase.</text>
</comment>
<feature type="binding site" evidence="7">
    <location>
        <position position="429"/>
    </location>
    <ligand>
        <name>substrate</name>
    </ligand>
</feature>
<accession>A0A2I1KRN7</accession>
<evidence type="ECO:0000313" key="10">
    <source>
        <dbReference type="Proteomes" id="UP000234778"/>
    </source>
</evidence>
<dbReference type="PIRSF" id="PIRSF005536">
    <property type="entry name" value="Agal"/>
    <property type="match status" value="1"/>
</dbReference>
<feature type="binding site" evidence="7">
    <location>
        <begin position="352"/>
        <end position="353"/>
    </location>
    <ligand>
        <name>substrate</name>
    </ligand>
</feature>
<dbReference type="InterPro" id="IPR050985">
    <property type="entry name" value="Alpha-glycosidase_related"/>
</dbReference>
<evidence type="ECO:0000256" key="6">
    <source>
        <dbReference type="PIRSR" id="PIRSR005536-1"/>
    </source>
</evidence>
<dbReference type="GO" id="GO:0016052">
    <property type="term" value="P:carbohydrate catabolic process"/>
    <property type="evidence" value="ECO:0007669"/>
    <property type="project" value="InterPro"/>
</dbReference>
<evidence type="ECO:0000256" key="7">
    <source>
        <dbReference type="PIRSR" id="PIRSR005536-2"/>
    </source>
</evidence>
<dbReference type="PANTHER" id="PTHR43053:SF3">
    <property type="entry name" value="ALPHA-GALACTOSIDASE C-RELATED"/>
    <property type="match status" value="1"/>
</dbReference>
<dbReference type="Pfam" id="PF16875">
    <property type="entry name" value="Glyco_hydro_36N"/>
    <property type="match status" value="1"/>
</dbReference>
<feature type="binding site" evidence="7">
    <location>
        <position position="509"/>
    </location>
    <ligand>
        <name>substrate</name>
    </ligand>
</feature>
<comment type="caution">
    <text evidence="9">The sequence shown here is derived from an EMBL/GenBank/DDBJ whole genome shotgun (WGS) entry which is preliminary data.</text>
</comment>
<protein>
    <recommendedName>
        <fullName evidence="2 5">Alpha-galactosidase</fullName>
        <ecNumber evidence="2 5">3.2.1.22</ecNumber>
    </recommendedName>
</protein>
<feature type="binding site" evidence="7">
    <location>
        <position position="531"/>
    </location>
    <ligand>
        <name>substrate</name>
    </ligand>
</feature>
<dbReference type="CDD" id="cd14791">
    <property type="entry name" value="GH36"/>
    <property type="match status" value="1"/>
</dbReference>
<dbReference type="InterPro" id="IPR013785">
    <property type="entry name" value="Aldolase_TIM"/>
</dbReference>
<gene>
    <name evidence="9" type="ORF">CYJ26_08570</name>
</gene>
<dbReference type="InterPro" id="IPR002252">
    <property type="entry name" value="Glyco_hydro_36"/>
</dbReference>
<dbReference type="SUPFAM" id="SSF51445">
    <property type="entry name" value="(Trans)glycosidases"/>
    <property type="match status" value="1"/>
</dbReference>
<dbReference type="GO" id="GO:0004557">
    <property type="term" value="F:alpha-galactosidase activity"/>
    <property type="evidence" value="ECO:0007669"/>
    <property type="project" value="UniProtKB-UniRule"/>
</dbReference>
<name>A0A2I1KRN7_9ACTO</name>
<evidence type="ECO:0000259" key="8">
    <source>
        <dbReference type="Pfam" id="PF16875"/>
    </source>
</evidence>
<feature type="binding site" evidence="7">
    <location>
        <begin position="462"/>
        <end position="466"/>
    </location>
    <ligand>
        <name>substrate</name>
    </ligand>
</feature>
<keyword evidence="3 5" id="KW-0378">Hydrolase</keyword>
<dbReference type="PROSITE" id="PS00512">
    <property type="entry name" value="ALPHA_GALACTOSIDASE"/>
    <property type="match status" value="1"/>
</dbReference>
<dbReference type="PRINTS" id="PR00743">
    <property type="entry name" value="GLHYDRLASE36"/>
</dbReference>
<evidence type="ECO:0000313" key="9">
    <source>
        <dbReference type="EMBL" id="PKY98268.1"/>
    </source>
</evidence>
<organism evidence="9 10">
    <name type="scientific">Actinomyces urogenitalis</name>
    <dbReference type="NCBI Taxonomy" id="103621"/>
    <lineage>
        <taxon>Bacteria</taxon>
        <taxon>Bacillati</taxon>
        <taxon>Actinomycetota</taxon>
        <taxon>Actinomycetes</taxon>
        <taxon>Actinomycetales</taxon>
        <taxon>Actinomycetaceae</taxon>
        <taxon>Actinomyces</taxon>
    </lineage>
</organism>
<dbReference type="AlphaFoldDB" id="A0A2I1KRN7"/>
<dbReference type="InterPro" id="IPR000111">
    <property type="entry name" value="Glyco_hydro_27/36_CS"/>
</dbReference>
<dbReference type="EC" id="3.2.1.22" evidence="2 5"/>
<feature type="active site" description="Nucleophile" evidence="6">
    <location>
        <position position="464"/>
    </location>
</feature>
<dbReference type="PANTHER" id="PTHR43053">
    <property type="entry name" value="GLYCOSIDASE FAMILY 31"/>
    <property type="match status" value="1"/>
</dbReference>
<dbReference type="InterPro" id="IPR031704">
    <property type="entry name" value="Glyco_hydro_36_N"/>
</dbReference>
<dbReference type="InterPro" id="IPR017853">
    <property type="entry name" value="GH"/>
</dbReference>
<dbReference type="Pfam" id="PF02065">
    <property type="entry name" value="Melibiase"/>
    <property type="match status" value="1"/>
</dbReference>
<evidence type="ECO:0000256" key="5">
    <source>
        <dbReference type="PIRNR" id="PIRNR005536"/>
    </source>
</evidence>
<dbReference type="FunFam" id="3.20.20.70:FF:000118">
    <property type="entry name" value="Alpha-galactosidase"/>
    <property type="match status" value="1"/>
</dbReference>
<keyword evidence="4 5" id="KW-0326">Glycosidase</keyword>
<evidence type="ECO:0000256" key="3">
    <source>
        <dbReference type="ARBA" id="ARBA00022801"/>
    </source>
</evidence>
<dbReference type="RefSeq" id="WP_101638270.1">
    <property type="nucleotide sequence ID" value="NZ_JASPEK010000023.1"/>
</dbReference>
<feature type="binding site" evidence="7">
    <location>
        <position position="189"/>
    </location>
    <ligand>
        <name>substrate</name>
    </ligand>
</feature>
<dbReference type="InterPro" id="IPR038417">
    <property type="entry name" value="Alpga-gal_N_sf"/>
</dbReference>
<evidence type="ECO:0000256" key="1">
    <source>
        <dbReference type="ARBA" id="ARBA00001255"/>
    </source>
</evidence>
<evidence type="ECO:0000256" key="4">
    <source>
        <dbReference type="ARBA" id="ARBA00023295"/>
    </source>
</evidence>
<reference evidence="9 10" key="1">
    <citation type="submission" date="2017-12" db="EMBL/GenBank/DDBJ databases">
        <title>Phylogenetic diversity of female urinary microbiome.</title>
        <authorList>
            <person name="Thomas-White K."/>
            <person name="Wolfe A.J."/>
        </authorList>
    </citation>
    <scope>NUCLEOTIDE SEQUENCE [LARGE SCALE GENOMIC DNA]</scope>
    <source>
        <strain evidence="9 10">UMB0319</strain>
    </source>
</reference>
<evidence type="ECO:0000256" key="2">
    <source>
        <dbReference type="ARBA" id="ARBA00012755"/>
    </source>
</evidence>
<proteinExistence type="inferred from homology"/>
<dbReference type="GeneID" id="81708986"/>
<dbReference type="Gene3D" id="3.20.20.70">
    <property type="entry name" value="Aldolase class I"/>
    <property type="match status" value="1"/>
</dbReference>
<feature type="domain" description="Glycosyl hydrolase family 36 N-terminal" evidence="8">
    <location>
        <begin position="24"/>
        <end position="275"/>
    </location>
</feature>
<dbReference type="Gene3D" id="2.70.98.60">
    <property type="entry name" value="alpha-galactosidase from lactobacil brevis"/>
    <property type="match status" value="1"/>
</dbReference>
<sequence length="728" mass="79882">MKLTRTVHLRHDGTSLVLATDPSGLPTVPYWGADLGPLDEEALAALEDVIARMKVDNDPDLVTAPSILPAAWTGWSGRPGLVGRRADGTAWSPRLTVTRVVARNAEGGEEEVVEGTVRSLEGASLVVEMADAGAGLDLSVELDVAAGGVVQARATLTNEGEGEYALEELSLALPVPLEHDDVLDLTGRWGRERSPQRHRATFGTYLREGRHGRTGFDATGVLVCGQEGFDFRGGELRGLHVACPANHRTYLDRLPEGYQVLGGGELLMPGEVSLAPGESYTGPWLHFVHGTGLDEAAQRLHTWQRSLDTSPSPERPVTLNVWEAVYFDHSLPTLLRLADLAAKVGIERYVLDDGWFGSRRDDTSGLGDWVVSDEVWPDGLGPLVDHVTGLGMQFGLWFEPEMVNLDSDVARAHPEWIMAAGEELPLSWRHQYVLNLAIPEAWEHVHSQMDALLTEYPISYIKWDHNRDVFDGGDRTRGGRASVSAQTRAALALMDRLRADHPGLEIESCSSGGARIDLEMVRHTQRFWVSDDIDPHERQSIVRWTQQLIAPERLGTHVASHRSHTTGRQHDVSFRACTALWGHMGAEWDLTSVTQDELDALALWVDYYKKHRHTLLTGKVYRDEIGDATMWLHGVVAQDGSEGVFEVACLERSPLAHQGVLRLPGLESRSRYRVRPRVLGQAPSGLVAPPWFNDGEGVVVTGAVAGSVGLVAPALNPDQALLIEIERV</sequence>
<comment type="catalytic activity">
    <reaction evidence="1 5">
        <text>Hydrolysis of terminal, non-reducing alpha-D-galactose residues in alpha-D-galactosides, including galactose oligosaccharides, galactomannans and galactolipids.</text>
        <dbReference type="EC" id="3.2.1.22"/>
    </reaction>
</comment>
<dbReference type="Proteomes" id="UP000234778">
    <property type="component" value="Unassembled WGS sequence"/>
</dbReference>
<feature type="active site" description="Proton donor" evidence="6">
    <location>
        <position position="531"/>
    </location>
</feature>